<feature type="domain" description="EamA" evidence="7">
    <location>
        <begin position="178"/>
        <end position="316"/>
    </location>
</feature>
<dbReference type="GO" id="GO:0022857">
    <property type="term" value="F:transmembrane transporter activity"/>
    <property type="evidence" value="ECO:0007669"/>
    <property type="project" value="InterPro"/>
</dbReference>
<keyword evidence="5 6" id="KW-0472">Membrane</keyword>
<reference evidence="9" key="1">
    <citation type="submission" date="2025-08" db="UniProtKB">
        <authorList>
            <consortium name="RefSeq"/>
        </authorList>
    </citation>
    <scope>IDENTIFICATION</scope>
    <source>
        <strain evidence="9">OHB3-1</strain>
    </source>
</reference>
<dbReference type="PANTHER" id="PTHR31218">
    <property type="entry name" value="WAT1-RELATED PROTEIN"/>
    <property type="match status" value="1"/>
</dbReference>
<proteinExistence type="inferred from homology"/>
<evidence type="ECO:0000313" key="8">
    <source>
        <dbReference type="Proteomes" id="UP000504603"/>
    </source>
</evidence>
<evidence type="ECO:0000313" key="9">
    <source>
        <dbReference type="RefSeq" id="XP_022158422.1"/>
    </source>
</evidence>
<keyword evidence="4 6" id="KW-1133">Transmembrane helix</keyword>
<feature type="transmembrane region" description="Helical" evidence="6">
    <location>
        <begin position="70"/>
        <end position="92"/>
    </location>
</feature>
<organism evidence="8 9">
    <name type="scientific">Momordica charantia</name>
    <name type="common">Bitter gourd</name>
    <name type="synonym">Balsam pear</name>
    <dbReference type="NCBI Taxonomy" id="3673"/>
    <lineage>
        <taxon>Eukaryota</taxon>
        <taxon>Viridiplantae</taxon>
        <taxon>Streptophyta</taxon>
        <taxon>Embryophyta</taxon>
        <taxon>Tracheophyta</taxon>
        <taxon>Spermatophyta</taxon>
        <taxon>Magnoliopsida</taxon>
        <taxon>eudicotyledons</taxon>
        <taxon>Gunneridae</taxon>
        <taxon>Pentapetalae</taxon>
        <taxon>rosids</taxon>
        <taxon>fabids</taxon>
        <taxon>Cucurbitales</taxon>
        <taxon>Cucurbitaceae</taxon>
        <taxon>Momordiceae</taxon>
        <taxon>Momordica</taxon>
    </lineage>
</organism>
<evidence type="ECO:0000256" key="3">
    <source>
        <dbReference type="ARBA" id="ARBA00022692"/>
    </source>
</evidence>
<comment type="subcellular location">
    <subcellularLocation>
        <location evidence="1 6">Membrane</location>
        <topology evidence="1 6">Multi-pass membrane protein</topology>
    </subcellularLocation>
</comment>
<sequence>MDLENLKPFMAMVGVDFGYAVVNILMEAALSHGMNHLTLITYRLCIASISLGPIAYFYERDGRGKLSFRILSYLFLSSILGASLTQYCFLLGIEHTSATFACAFLNMIPVATFLMALLFRLEKVKLKSNSGKAKMLGTVICISGAVLLITFKGPALANGSYVAKKAAAAAVKKTNQTLGCIALVVGTLLWSSWFLLQSKIGKRYPYEYSSTAIMSFFGAAQSAVFSLSTGATLSSWALHGNIQIITVVYSGMIGSGLCVVGTSWCVKKRGPVFTAAFNPLVQIIAGMFDIPFFHDPLYLGNVLGSLMVIIGLYILLWGKSQEMEGSVSKVVAMDQITTTAAEDCEIKEFKHDDNP</sequence>
<dbReference type="GO" id="GO:0016020">
    <property type="term" value="C:membrane"/>
    <property type="evidence" value="ECO:0007669"/>
    <property type="project" value="UniProtKB-SubCell"/>
</dbReference>
<evidence type="ECO:0000256" key="4">
    <source>
        <dbReference type="ARBA" id="ARBA00022989"/>
    </source>
</evidence>
<dbReference type="SUPFAM" id="SSF103481">
    <property type="entry name" value="Multidrug resistance efflux transporter EmrE"/>
    <property type="match status" value="2"/>
</dbReference>
<dbReference type="OrthoDB" id="1728340at2759"/>
<dbReference type="KEGG" id="mcha:111024913"/>
<evidence type="ECO:0000256" key="2">
    <source>
        <dbReference type="ARBA" id="ARBA00007635"/>
    </source>
</evidence>
<keyword evidence="8" id="KW-1185">Reference proteome</keyword>
<dbReference type="InterPro" id="IPR000620">
    <property type="entry name" value="EamA_dom"/>
</dbReference>
<dbReference type="InterPro" id="IPR030184">
    <property type="entry name" value="WAT1-related"/>
</dbReference>
<evidence type="ECO:0000256" key="5">
    <source>
        <dbReference type="ARBA" id="ARBA00023136"/>
    </source>
</evidence>
<dbReference type="Proteomes" id="UP000504603">
    <property type="component" value="Unplaced"/>
</dbReference>
<evidence type="ECO:0000256" key="6">
    <source>
        <dbReference type="RuleBase" id="RU363077"/>
    </source>
</evidence>
<dbReference type="GeneID" id="111024913"/>
<feature type="transmembrane region" description="Helical" evidence="6">
    <location>
        <begin position="298"/>
        <end position="316"/>
    </location>
</feature>
<feature type="transmembrane region" description="Helical" evidence="6">
    <location>
        <begin position="208"/>
        <end position="228"/>
    </location>
</feature>
<dbReference type="RefSeq" id="XP_022158422.1">
    <property type="nucleotide sequence ID" value="XM_022302730.1"/>
</dbReference>
<feature type="transmembrane region" description="Helical" evidence="6">
    <location>
        <begin position="240"/>
        <end position="260"/>
    </location>
</feature>
<feature type="transmembrane region" description="Helical" evidence="6">
    <location>
        <begin position="98"/>
        <end position="121"/>
    </location>
</feature>
<comment type="similarity">
    <text evidence="2 6">Belongs to the drug/metabolite transporter (DMT) superfamily. Plant drug/metabolite exporter (P-DME) (TC 2.A.7.4) family.</text>
</comment>
<feature type="transmembrane region" description="Helical" evidence="6">
    <location>
        <begin position="272"/>
        <end position="292"/>
    </location>
</feature>
<keyword evidence="3 6" id="KW-0812">Transmembrane</keyword>
<feature type="transmembrane region" description="Helical" evidence="6">
    <location>
        <begin position="176"/>
        <end position="196"/>
    </location>
</feature>
<protein>
    <recommendedName>
        <fullName evidence="6">WAT1-related protein</fullName>
    </recommendedName>
</protein>
<feature type="transmembrane region" description="Helical" evidence="6">
    <location>
        <begin position="133"/>
        <end position="156"/>
    </location>
</feature>
<evidence type="ECO:0000256" key="1">
    <source>
        <dbReference type="ARBA" id="ARBA00004141"/>
    </source>
</evidence>
<gene>
    <name evidence="9" type="primary">LOC111024913</name>
</gene>
<dbReference type="InterPro" id="IPR037185">
    <property type="entry name" value="EmrE-like"/>
</dbReference>
<dbReference type="Pfam" id="PF00892">
    <property type="entry name" value="EamA"/>
    <property type="match status" value="2"/>
</dbReference>
<feature type="domain" description="EamA" evidence="7">
    <location>
        <begin position="12"/>
        <end position="149"/>
    </location>
</feature>
<accession>A0A6J1DX69</accession>
<name>A0A6J1DX69_MOMCH</name>
<dbReference type="AlphaFoldDB" id="A0A6J1DX69"/>
<evidence type="ECO:0000259" key="7">
    <source>
        <dbReference type="Pfam" id="PF00892"/>
    </source>
</evidence>
<feature type="transmembrane region" description="Helical" evidence="6">
    <location>
        <begin position="40"/>
        <end position="58"/>
    </location>
</feature>